<evidence type="ECO:0000313" key="1">
    <source>
        <dbReference type="EMBL" id="KAK2652600.1"/>
    </source>
</evidence>
<organism evidence="1 2">
    <name type="scientific">Dipteronia dyeriana</name>
    <dbReference type="NCBI Taxonomy" id="168575"/>
    <lineage>
        <taxon>Eukaryota</taxon>
        <taxon>Viridiplantae</taxon>
        <taxon>Streptophyta</taxon>
        <taxon>Embryophyta</taxon>
        <taxon>Tracheophyta</taxon>
        <taxon>Spermatophyta</taxon>
        <taxon>Magnoliopsida</taxon>
        <taxon>eudicotyledons</taxon>
        <taxon>Gunneridae</taxon>
        <taxon>Pentapetalae</taxon>
        <taxon>rosids</taxon>
        <taxon>malvids</taxon>
        <taxon>Sapindales</taxon>
        <taxon>Sapindaceae</taxon>
        <taxon>Hippocastanoideae</taxon>
        <taxon>Acereae</taxon>
        <taxon>Dipteronia</taxon>
    </lineage>
</organism>
<accession>A0AAE0CIN4</accession>
<gene>
    <name evidence="1" type="ORF">Ddye_012456</name>
</gene>
<comment type="caution">
    <text evidence="1">The sequence shown here is derived from an EMBL/GenBank/DDBJ whole genome shotgun (WGS) entry which is preliminary data.</text>
</comment>
<protein>
    <submittedName>
        <fullName evidence="1">Uncharacterized protein</fullName>
    </submittedName>
</protein>
<proteinExistence type="predicted"/>
<evidence type="ECO:0000313" key="2">
    <source>
        <dbReference type="Proteomes" id="UP001280121"/>
    </source>
</evidence>
<name>A0AAE0CIN4_9ROSI</name>
<sequence>MEDGEETYDDDDHGGDLVMVPLQSLVGERIDTDLRQKEGFLIVLSHMMIPDKAKRGAATLSRFKAYEGSLHNI</sequence>
<dbReference type="AlphaFoldDB" id="A0AAE0CIN4"/>
<dbReference type="Proteomes" id="UP001280121">
    <property type="component" value="Unassembled WGS sequence"/>
</dbReference>
<reference evidence="1" key="1">
    <citation type="journal article" date="2023" name="Plant J.">
        <title>Genome sequences and population genomics provide insights into the demographic history, inbreeding, and mutation load of two 'living fossil' tree species of Dipteronia.</title>
        <authorList>
            <person name="Feng Y."/>
            <person name="Comes H.P."/>
            <person name="Chen J."/>
            <person name="Zhu S."/>
            <person name="Lu R."/>
            <person name="Zhang X."/>
            <person name="Li P."/>
            <person name="Qiu J."/>
            <person name="Olsen K.M."/>
            <person name="Qiu Y."/>
        </authorList>
    </citation>
    <scope>NUCLEOTIDE SEQUENCE</scope>
    <source>
        <strain evidence="1">KIB01</strain>
    </source>
</reference>
<keyword evidence="2" id="KW-1185">Reference proteome</keyword>
<dbReference type="EMBL" id="JANJYI010000004">
    <property type="protein sequence ID" value="KAK2652600.1"/>
    <property type="molecule type" value="Genomic_DNA"/>
</dbReference>